<dbReference type="SMART" id="SM00298">
    <property type="entry name" value="CHROMO"/>
    <property type="match status" value="2"/>
</dbReference>
<dbReference type="WBParaSite" id="Bm5546.1">
    <property type="protein sequence ID" value="Bm5546.1"/>
    <property type="gene ID" value="WBGene00225807"/>
</dbReference>
<evidence type="ECO:0000256" key="7">
    <source>
        <dbReference type="ARBA" id="ARBA00023015"/>
    </source>
</evidence>
<reference evidence="16" key="3">
    <citation type="submission" date="2019-04" db="EMBL/GenBank/DDBJ databases">
        <authorList>
            <person name="Howe K."/>
            <person name="Paulini M."/>
            <person name="Williams G."/>
        </authorList>
    </citation>
    <scope>NUCLEOTIDE SEQUENCE [LARGE SCALE GENOMIC DNA]</scope>
    <source>
        <strain evidence="16">FR3</strain>
    </source>
</reference>
<dbReference type="SUPFAM" id="SSF52540">
    <property type="entry name" value="P-loop containing nucleoside triphosphate hydrolases"/>
    <property type="match status" value="2"/>
</dbReference>
<dbReference type="Pfam" id="PF00271">
    <property type="entry name" value="Helicase_C"/>
    <property type="match status" value="1"/>
</dbReference>
<dbReference type="SMART" id="SM00487">
    <property type="entry name" value="DEXDc"/>
    <property type="match status" value="1"/>
</dbReference>
<dbReference type="Pfam" id="PF07533">
    <property type="entry name" value="BRK"/>
    <property type="match status" value="2"/>
</dbReference>
<dbReference type="Gene3D" id="1.10.10.60">
    <property type="entry name" value="Homeodomain-like"/>
    <property type="match status" value="1"/>
</dbReference>
<dbReference type="InterPro" id="IPR051493">
    <property type="entry name" value="CHD"/>
</dbReference>
<feature type="compositionally biased region" description="Acidic residues" evidence="11">
    <location>
        <begin position="690"/>
        <end position="702"/>
    </location>
</feature>
<dbReference type="GO" id="GO:0006325">
    <property type="term" value="P:chromatin organization"/>
    <property type="evidence" value="ECO:0007669"/>
    <property type="project" value="UniProtKB-KW"/>
</dbReference>
<feature type="domain" description="Helicase ATP-binding" evidence="13">
    <location>
        <begin position="1097"/>
        <end position="1273"/>
    </location>
</feature>
<reference evidence="15 17" key="1">
    <citation type="journal article" date="2007" name="Science">
        <title>Draft genome of the filarial nematode parasite Brugia malayi.</title>
        <authorList>
            <person name="Ghedin E."/>
            <person name="Wang S."/>
            <person name="Spiro D."/>
            <person name="Caler E."/>
            <person name="Zhao Q."/>
            <person name="Crabtree J."/>
            <person name="Allen J.E."/>
            <person name="Delcher A.L."/>
            <person name="Guiliano D.B."/>
            <person name="Miranda-Saavedra D."/>
            <person name="Angiuoli S.V."/>
            <person name="Creasy T."/>
            <person name="Amedeo P."/>
            <person name="Haas B."/>
            <person name="El-Sayed N.M."/>
            <person name="Wortman J.R."/>
            <person name="Feldblyum T."/>
            <person name="Tallon L."/>
            <person name="Schatz M."/>
            <person name="Shumway M."/>
            <person name="Koo H."/>
            <person name="Salzberg S.L."/>
            <person name="Schobel S."/>
            <person name="Pertea M."/>
            <person name="Pop M."/>
            <person name="White O."/>
            <person name="Barton G.J."/>
            <person name="Carlow C.K."/>
            <person name="Crawford M.J."/>
            <person name="Daub J."/>
            <person name="Dimmic M.W."/>
            <person name="Estes C.F."/>
            <person name="Foster J.M."/>
            <person name="Ganatra M."/>
            <person name="Gregory W.F."/>
            <person name="Johnson N.M."/>
            <person name="Jin J."/>
            <person name="Komuniecki R."/>
            <person name="Korf I."/>
            <person name="Kumar S."/>
            <person name="Laney S."/>
            <person name="Li B.W."/>
            <person name="Li W."/>
            <person name="Lindblom T.H."/>
            <person name="Lustigman S."/>
            <person name="Ma D."/>
            <person name="Maina C.V."/>
            <person name="Martin D.M."/>
            <person name="McCarter J.P."/>
            <person name="McReynolds L."/>
            <person name="Mitreva M."/>
            <person name="Nutman T.B."/>
            <person name="Parkinson J."/>
            <person name="Peregrin-Alvarez J.M."/>
            <person name="Poole C."/>
            <person name="Ren Q."/>
            <person name="Saunders L."/>
            <person name="Sluder A.E."/>
            <person name="Smith K."/>
            <person name="Stanke M."/>
            <person name="Unnasch T.R."/>
            <person name="Ware J."/>
            <person name="Wei A.D."/>
            <person name="Weil G."/>
            <person name="Williams D.J."/>
            <person name="Zhang Y."/>
            <person name="Williams S.A."/>
            <person name="Fraser-Liggett C."/>
            <person name="Slatko B."/>
            <person name="Blaxter M.L."/>
            <person name="Scott A.L."/>
        </authorList>
    </citation>
    <scope>NUCLEOTIDE SEQUENCE</scope>
    <source>
        <strain evidence="15 17">FR3</strain>
    </source>
</reference>
<dbReference type="InterPro" id="IPR000330">
    <property type="entry name" value="SNF2_N"/>
</dbReference>
<accession>A0A0K0JJC4</accession>
<dbReference type="WormBase" id="Bm5546">
    <property type="protein sequence ID" value="BM26178"/>
    <property type="gene ID" value="WBGene00225807"/>
    <property type="gene designation" value="Bma-chd-7"/>
</dbReference>
<evidence type="ECO:0000256" key="1">
    <source>
        <dbReference type="ARBA" id="ARBA00004123"/>
    </source>
</evidence>
<dbReference type="SMART" id="SM00592">
    <property type="entry name" value="BRK"/>
    <property type="match status" value="2"/>
</dbReference>
<feature type="region of interest" description="Disordered" evidence="11">
    <location>
        <begin position="462"/>
        <end position="499"/>
    </location>
</feature>
<keyword evidence="5" id="KW-0067">ATP-binding</keyword>
<feature type="domain" description="Helicase C-terminal" evidence="14">
    <location>
        <begin position="1411"/>
        <end position="1562"/>
    </location>
</feature>
<dbReference type="InterPro" id="IPR000953">
    <property type="entry name" value="Chromo/chromo_shadow_dom"/>
</dbReference>
<keyword evidence="2" id="KW-0677">Repeat</keyword>
<dbReference type="PROSITE" id="PS51192">
    <property type="entry name" value="HELICASE_ATP_BIND_1"/>
    <property type="match status" value="1"/>
</dbReference>
<evidence type="ECO:0000256" key="2">
    <source>
        <dbReference type="ARBA" id="ARBA00022737"/>
    </source>
</evidence>
<keyword evidence="7" id="KW-0805">Transcription regulation</keyword>
<dbReference type="Pfam" id="PF00176">
    <property type="entry name" value="SNF2-rel_dom"/>
    <property type="match status" value="1"/>
</dbReference>
<dbReference type="OrthoDB" id="5857104at2759"/>
<keyword evidence="3" id="KW-0547">Nucleotide-binding</keyword>
<dbReference type="EMBL" id="LN857024">
    <property type="protein sequence ID" value="CTP81898.1"/>
    <property type="molecule type" value="Genomic_DNA"/>
</dbReference>
<evidence type="ECO:0000256" key="9">
    <source>
        <dbReference type="ARBA" id="ARBA00023163"/>
    </source>
</evidence>
<dbReference type="InterPro" id="IPR016197">
    <property type="entry name" value="Chromo-like_dom_sf"/>
</dbReference>
<dbReference type="GO" id="GO:0005634">
    <property type="term" value="C:nucleus"/>
    <property type="evidence" value="ECO:0007669"/>
    <property type="project" value="UniProtKB-SubCell"/>
</dbReference>
<dbReference type="SUPFAM" id="SSF160481">
    <property type="entry name" value="BRK domain-like"/>
    <property type="match status" value="2"/>
</dbReference>
<evidence type="ECO:0000313" key="16">
    <source>
        <dbReference type="EMBL" id="VIO96058.1"/>
    </source>
</evidence>
<dbReference type="Pfam" id="PF00385">
    <property type="entry name" value="Chromo"/>
    <property type="match status" value="1"/>
</dbReference>
<reference evidence="15" key="2">
    <citation type="submission" date="2012-12" db="EMBL/GenBank/DDBJ databases">
        <authorList>
            <person name="Gao Y.W."/>
            <person name="Fan S.T."/>
            <person name="Sun H.T."/>
            <person name="Wang Z."/>
            <person name="Gao X.L."/>
            <person name="Li Y.G."/>
            <person name="Wang T.C."/>
            <person name="Zhang K."/>
            <person name="Xu W.W."/>
            <person name="Yu Z.J."/>
            <person name="Xia X.Z."/>
        </authorList>
    </citation>
    <scope>NUCLEOTIDE SEQUENCE</scope>
    <source>
        <strain evidence="15">FR3</strain>
    </source>
</reference>
<evidence type="ECO:0000256" key="5">
    <source>
        <dbReference type="ARBA" id="ARBA00022840"/>
    </source>
</evidence>
<feature type="compositionally biased region" description="Basic and acidic residues" evidence="11">
    <location>
        <begin position="767"/>
        <end position="779"/>
    </location>
</feature>
<feature type="region of interest" description="Disordered" evidence="11">
    <location>
        <begin position="676"/>
        <end position="747"/>
    </location>
</feature>
<feature type="region of interest" description="Disordered" evidence="11">
    <location>
        <begin position="303"/>
        <end position="355"/>
    </location>
</feature>
<accession>A0A4E9FKQ7</accession>
<keyword evidence="9" id="KW-0804">Transcription</keyword>
<dbReference type="InterPro" id="IPR027417">
    <property type="entry name" value="P-loop_NTPase"/>
</dbReference>
<feature type="region of interest" description="Disordered" evidence="11">
    <location>
        <begin position="1679"/>
        <end position="1720"/>
    </location>
</feature>
<evidence type="ECO:0000313" key="18">
    <source>
        <dbReference type="WBParaSite" id="Bm5546.1"/>
    </source>
</evidence>
<evidence type="ECO:0000256" key="10">
    <source>
        <dbReference type="ARBA" id="ARBA00023242"/>
    </source>
</evidence>
<dbReference type="OMA" id="CSNEAMP"/>
<sequence length="2738" mass="308296">MSSLLLMYIMIRVCYSLNFFSLCFVAGWNIAMDEGDDYVPQISQLDYSLVDSGQSVLQNDPGIYSPPPSQIPLQHLQYGSEVTGMHPCQLPSQMIPQGIQQQQVIQPTQVPQPVVQKPKVQRRRKNVANVEQQALAGQAMLPPSSVPPRQQYMNNMTPMQSMAAMSQNPLMTHMRSPGPGSQMQQQMMTGKHHTSNDMPPIRHPSLPPNVHDPYHQQQQWFQQQQFRLPSYPPQHQMYSSQQRPPMNQMMPQQTYYSQQQQIQQDVRNPMYYQPHQVYEQVSRYPPSMGPQLGHSQQYYSEQSQNFYPSPNHMIQQSSQSQTMTVHQQIPSGSGEWQQHSTNPQQRYSSQPQYPPSTSIQIEIQQVQQQLQSMYEIPNRNMQIAQQIEQLQLRLQYLQRCYMSECHGGTQRSEQPVSVMQRGSEVQVNIKPDLPGHTLISVYHQYPPNSAPAKSVPPTENIIAKDCVPPEPIPSRSRTPVEDPSAPSHTSNSLNNSVPFMGTQASMVPIGNAVTSSAYKQQQSLFQPSVQPSAASLKYQDQHKYQEVSESQQQQPDVIRTELEQESGLPTAIVTTSSCEILVPNRDIGKGILSDNHYATENVTKKAEENNNSVNQFGRQGEIVDLAITDPQQQPTSSMHSSENSEVCLPSDELSDTEGFKSYTQVAVNSEEIIQNNFKTDGGSRNSTVEVDAEDSISDELGNEEASKVEKIDEKNDKDLSNELEKLGEKPKKEDESEISEKQESISDLEVDEKCEFSKWKSFGVQSEKIKVQGDKHAKVDEDEERTEISTEATTIAQESGAEEEKLVISGADKATSSEKPKRKRGRHPKRGLNKKRRIEEEEEISMEIDDEEFIPDSNRRTRKRPQTRRRMAAERDDASFGYVEKRRSGRSANVEKKSYDLQAKWDEMDEEIGEDVHSRKEKKPEEQNEFIIEKIIGVKKNENGPDLYFVKYKNKAYIHCQWKSQYDLEAGDRRAAAKLKRFHQKRAHSSDQDDDEQFNSDFVIVERVLDANELEGEDFVLIKWKSLPYEEVTWEKVEIVPEDKIEAYKLRNTCDSLKMKPKLHPSASDWSKIPEDITFKGNNRLREYQFEGVNWLLYCYYNKQNCILADEMGLGKTVQTICFLQRVYDYGIHGPFLIVVPLSTIHNWQREFETWTDMNTIVYHGSAASRQIIQQTEFYYRPEELKGGKRNVVKFDALITTFEMVVSDCDVLKQINYQVCIIDEAHRLKNRNCKLLTSGLLSLTAEHRVLLTGTPLQNNIEELYSLLNFLEPEQFHSSSAFLEQFGQCQTEDQVQRLQDILKPMMLRRLKEDVEKTLQPKEETIIEIQLSNTQKKYYRAILERNFSHLCKGTSVPSLMNAMMELRKCCNHPFLISGAEEQILAEVKAGHPDWSEDDIYQHALVQSSGKLVLIAKLLPKLRTDGHKVLIFSQMVRVLDIIEEFLVAQNYTFERIDGNVRGDLRQSAIDRFSKKDSDRFIFLLCTRAGGLGINLTAADTVIIFDSDWNPQNDLQAQARCHRIGQTKMVKVYRLITCNTYEREMFDKASLKLGLDRAVLQSTTALKDTSQQLSRKEIEELLKKGAYGAIMEENAEESKFNEEDIETILLRRTTTITLEAGVKGSTFAKASFNSSTNREDIDIDDPNFWSKWAKKANIDTDMSQADKQLIVLEPRNRKKRFEENVYKSEGADETEGEESDDSSKGRKRGERKGDRKKRREDEEYRPDELAFNKSEYFKIEKVLGQFGWGRWKVMREASDLKDNVTEIDIEHISRTLLLHCIREYRGDEKIREFVWRLIIPKGGLVTGKNTEKIKNTGLTSVFHEGWAALPEYNPPAFAVDSSFQRHVHRHSNKLLIRMHQLHILNTEVIGSKSEAIMNNTKANDIDLLVDMNDAFVAGWDAECDKSFLIGAYKHGLENIDAMRIDPMLCFGSKKIEIFPNISDLLSRFRRLLTHFQRKRHDSLTFSTWTKREEAEFMRVLRSYGVKDDPSTIISWTRFRQLSPLLEKKTDSDLMEQLYCVLSMCTKQLGNEITAVDLQRALKVESISARKAQKLMHRMNMMRQIHDWRESLVDRRTLLKLCSNEAMPSGWSVEQDEELFKIVDEHGLDNIAANILNRTAFQKIIRPEERTLLRRVAEIYTTLQTKKWNGAASTELLEDSDDEQGTSLLLRSKRGRKKSAIPSASMQEFVDTEKEKMRALVHQTFLQRLEQLPFAAAAAMAQGAFLLPSLLSGGGTSPAAATSTQAQTAMLSSLFGLSSASPPASASTNTNKTNDYAEDVLNLSTKKPTSNNSTTTGISAPPTNFLNSLNFTELFALANLPPETRVPVINIETGTRLVGEQAPKVKNLGQWLSAHPKYVLDIPSSTSSTVPSVPQVACSKLVEKSDGKSVSAVSDKIASKKEISKEAHSKETLAIQTNPSLSKATATALILEPGEVPRSPSTTAASSATSVASFSVSDQRVAVFQRSTGTLIPAEKWPLLKNLASWLDKHPDCNVHSSSTSVATTILPKNYADRLGDDTTSLSSSSSGLEALQMQMMLQQSLMNQTLLGLGAYGPLGSYAMLAAAASGSTQSNKNSSKDVLNPMLASLMNPSLHLQQMQSLLTLDPSLLLSQPFSSISTTSNTPPISALNVSSVTKSPISTTASTAATATAVTTTTTISASSTTTTTTTTAATTTASATIVTTAAITSIPTTPSTVSTTTTITTTATTTTTIDSAAIITTMAKKASSRGRLNAVVEKLSSNQS</sequence>
<dbReference type="InterPro" id="IPR037259">
    <property type="entry name" value="BRK_sf"/>
</dbReference>
<reference evidence="18" key="4">
    <citation type="submission" date="2019-12" db="UniProtKB">
        <authorList>
            <consortium name="WormBaseParasite"/>
        </authorList>
    </citation>
    <scope>IDENTIFICATION</scope>
</reference>
<dbReference type="GO" id="GO:0005524">
    <property type="term" value="F:ATP binding"/>
    <property type="evidence" value="ECO:0007669"/>
    <property type="project" value="UniProtKB-KW"/>
</dbReference>
<gene>
    <name evidence="19" type="primary">bma-chd-7</name>
    <name evidence="15 18" type="synonym">Bma-chd-7</name>
    <name evidence="19" type="ORF">Bm5546</name>
    <name evidence="16" type="ORF">BM_BM5546</name>
    <name evidence="15" type="ORF">BM_Bm5546</name>
</gene>
<dbReference type="Gene3D" id="2.40.50.40">
    <property type="match status" value="2"/>
</dbReference>
<dbReference type="InterPro" id="IPR001650">
    <property type="entry name" value="Helicase_C-like"/>
</dbReference>
<dbReference type="CDD" id="cd18793">
    <property type="entry name" value="SF2_C_SNF"/>
    <property type="match status" value="1"/>
</dbReference>
<feature type="compositionally biased region" description="Polar residues" evidence="11">
    <location>
        <begin position="303"/>
        <end position="314"/>
    </location>
</feature>
<dbReference type="Proteomes" id="UP000006672">
    <property type="component" value="Unassembled WGS sequence"/>
</dbReference>
<feature type="compositionally biased region" description="Basic residues" evidence="11">
    <location>
        <begin position="820"/>
        <end position="836"/>
    </location>
</feature>
<dbReference type="CDD" id="cd18659">
    <property type="entry name" value="CD2_tandem"/>
    <property type="match status" value="1"/>
</dbReference>
<dbReference type="SMART" id="SM00717">
    <property type="entry name" value="SANT"/>
    <property type="match status" value="2"/>
</dbReference>
<keyword evidence="8" id="KW-0238">DNA-binding</keyword>
<feature type="compositionally biased region" description="Basic residues" evidence="11">
    <location>
        <begin position="1701"/>
        <end position="1714"/>
    </location>
</feature>
<feature type="compositionally biased region" description="Low complexity" evidence="11">
    <location>
        <begin position="343"/>
        <end position="355"/>
    </location>
</feature>
<dbReference type="PROSITE" id="PS50013">
    <property type="entry name" value="CHROMO_2"/>
    <property type="match status" value="2"/>
</dbReference>
<evidence type="ECO:0000313" key="15">
    <source>
        <dbReference type="EMBL" id="CTP81898.1"/>
    </source>
</evidence>
<keyword evidence="10" id="KW-0539">Nucleus</keyword>
<dbReference type="SUPFAM" id="SSF54160">
    <property type="entry name" value="Chromo domain-like"/>
    <property type="match status" value="2"/>
</dbReference>
<evidence type="ECO:0000256" key="8">
    <source>
        <dbReference type="ARBA" id="ARBA00023125"/>
    </source>
</evidence>
<dbReference type="InterPro" id="IPR014001">
    <property type="entry name" value="Helicase_ATP-bd"/>
</dbReference>
<dbReference type="SMART" id="SM00490">
    <property type="entry name" value="HELICc"/>
    <property type="match status" value="1"/>
</dbReference>
<dbReference type="InterPro" id="IPR049730">
    <property type="entry name" value="SNF2/RAD54-like_C"/>
</dbReference>
<feature type="compositionally biased region" description="Acidic residues" evidence="11">
    <location>
        <begin position="1687"/>
        <end position="1696"/>
    </location>
</feature>
<evidence type="ECO:0000256" key="3">
    <source>
        <dbReference type="ARBA" id="ARBA00022741"/>
    </source>
</evidence>
<proteinExistence type="predicted"/>
<dbReference type="EMBL" id="CAAKNF010000194">
    <property type="protein sequence ID" value="VIO96058.1"/>
    <property type="molecule type" value="Genomic_DNA"/>
</dbReference>
<dbReference type="Gene3D" id="3.40.50.300">
    <property type="entry name" value="P-loop containing nucleotide triphosphate hydrolases"/>
    <property type="match status" value="1"/>
</dbReference>
<feature type="compositionally biased region" description="Basic and acidic residues" evidence="11">
    <location>
        <begin position="704"/>
        <end position="744"/>
    </location>
</feature>
<dbReference type="PROSITE" id="PS51194">
    <property type="entry name" value="HELICASE_CTER"/>
    <property type="match status" value="1"/>
</dbReference>
<evidence type="ECO:0000313" key="19">
    <source>
        <dbReference type="WormBase" id="Bm5546"/>
    </source>
</evidence>
<evidence type="ECO:0000259" key="13">
    <source>
        <dbReference type="PROSITE" id="PS51192"/>
    </source>
</evidence>
<dbReference type="InterPro" id="IPR038718">
    <property type="entry name" value="SNF2-like_sf"/>
</dbReference>
<feature type="compositionally biased region" description="Polar residues" evidence="11">
    <location>
        <begin position="322"/>
        <end position="342"/>
    </location>
</feature>
<feature type="compositionally biased region" description="Polar residues" evidence="11">
    <location>
        <begin position="486"/>
        <end position="499"/>
    </location>
</feature>
<feature type="compositionally biased region" description="Basic residues" evidence="11">
    <location>
        <begin position="860"/>
        <end position="870"/>
    </location>
</feature>
<dbReference type="Gene3D" id="3.40.5.120">
    <property type="match status" value="2"/>
</dbReference>
<keyword evidence="4" id="KW-0378">Hydrolase</keyword>
<comment type="subcellular location">
    <subcellularLocation>
        <location evidence="1">Nucleus</location>
    </subcellularLocation>
</comment>
<feature type="domain" description="Chromo" evidence="12">
    <location>
        <begin position="930"/>
        <end position="994"/>
    </location>
</feature>
<dbReference type="RefSeq" id="XP_001899830.2">
    <property type="nucleotide sequence ID" value="XM_001899795.2"/>
</dbReference>
<dbReference type="FunFam" id="3.40.50.300:FF:000015">
    <property type="entry name" value="chromodomain-helicase-DNA-binding protein 9 isoform X1"/>
    <property type="match status" value="1"/>
</dbReference>
<dbReference type="STRING" id="6279.A0A0K0JJC4"/>
<dbReference type="GO" id="GO:0003677">
    <property type="term" value="F:DNA binding"/>
    <property type="evidence" value="ECO:0007669"/>
    <property type="project" value="UniProtKB-KW"/>
</dbReference>
<feature type="compositionally biased region" description="Acidic residues" evidence="11">
    <location>
        <begin position="840"/>
        <end position="854"/>
    </location>
</feature>
<feature type="domain" description="Chromo" evidence="12">
    <location>
        <begin position="1003"/>
        <end position="1035"/>
    </location>
</feature>
<dbReference type="InterPro" id="IPR006576">
    <property type="entry name" value="BRK_domain"/>
</dbReference>
<dbReference type="GO" id="GO:0016787">
    <property type="term" value="F:hydrolase activity"/>
    <property type="evidence" value="ECO:0007669"/>
    <property type="project" value="UniProtKB-KW"/>
</dbReference>
<organism evidence="15">
    <name type="scientific">Brugia malayi</name>
    <name type="common">Filarial nematode worm</name>
    <dbReference type="NCBI Taxonomy" id="6279"/>
    <lineage>
        <taxon>Eukaryota</taxon>
        <taxon>Metazoa</taxon>
        <taxon>Ecdysozoa</taxon>
        <taxon>Nematoda</taxon>
        <taxon>Chromadorea</taxon>
        <taxon>Rhabditida</taxon>
        <taxon>Spirurina</taxon>
        <taxon>Spiruromorpha</taxon>
        <taxon>Filarioidea</taxon>
        <taxon>Onchocercidae</taxon>
        <taxon>Brugia</taxon>
    </lineage>
</organism>
<dbReference type="GeneID" id="6103255"/>
<evidence type="ECO:0000259" key="12">
    <source>
        <dbReference type="PROSITE" id="PS50013"/>
    </source>
</evidence>
<protein>
    <submittedName>
        <fullName evidence="16 18">Associated with TFs and helicases family protein</fullName>
    </submittedName>
    <submittedName>
        <fullName evidence="15">BMA-CHD-7</fullName>
    </submittedName>
</protein>
<evidence type="ECO:0000256" key="6">
    <source>
        <dbReference type="ARBA" id="ARBA00022853"/>
    </source>
</evidence>
<dbReference type="CDD" id="cd00167">
    <property type="entry name" value="SANT"/>
    <property type="match status" value="1"/>
</dbReference>
<dbReference type="InterPro" id="IPR056342">
    <property type="entry name" value="HTH_CHD6-9"/>
</dbReference>
<dbReference type="Pfam" id="PF23078">
    <property type="entry name" value="HTH_CHD6-9"/>
    <property type="match status" value="1"/>
</dbReference>
<dbReference type="FunCoup" id="A0A0K0JJC4">
    <property type="interactions" value="180"/>
</dbReference>
<keyword evidence="17" id="KW-1185">Reference proteome</keyword>
<evidence type="ECO:0000313" key="17">
    <source>
        <dbReference type="Proteomes" id="UP000006672"/>
    </source>
</evidence>
<dbReference type="Gene3D" id="3.40.50.10810">
    <property type="entry name" value="Tandem AAA-ATPase domain"/>
    <property type="match status" value="1"/>
</dbReference>
<dbReference type="PANTHER" id="PTHR46850:SF1">
    <property type="entry name" value="CHROMODOMAIN-HELICASE-DNA-BINDING PROTEIN 9"/>
    <property type="match status" value="1"/>
</dbReference>
<feature type="region of interest" description="Disordered" evidence="11">
    <location>
        <begin position="536"/>
        <end position="555"/>
    </location>
</feature>
<dbReference type="CDD" id="cd17995">
    <property type="entry name" value="DEXHc_CHD6_7_8_9"/>
    <property type="match status" value="1"/>
</dbReference>
<feature type="region of interest" description="Disordered" evidence="11">
    <location>
        <begin position="767"/>
        <end position="877"/>
    </location>
</feature>
<dbReference type="FunFam" id="3.40.50.10810:FF:000003">
    <property type="entry name" value="chromodomain-helicase-DNA-binding protein 8 isoform X4"/>
    <property type="match status" value="1"/>
</dbReference>
<evidence type="ECO:0000256" key="4">
    <source>
        <dbReference type="ARBA" id="ARBA00022801"/>
    </source>
</evidence>
<feature type="region of interest" description="Disordered" evidence="11">
    <location>
        <begin position="631"/>
        <end position="655"/>
    </location>
</feature>
<evidence type="ECO:0000259" key="14">
    <source>
        <dbReference type="PROSITE" id="PS51194"/>
    </source>
</evidence>
<evidence type="ECO:0000256" key="11">
    <source>
        <dbReference type="SAM" id="MobiDB-lite"/>
    </source>
</evidence>
<dbReference type="InterPro" id="IPR023780">
    <property type="entry name" value="Chromo_domain"/>
</dbReference>
<keyword evidence="6" id="KW-0156">Chromatin regulator</keyword>
<feature type="compositionally biased region" description="Polar residues" evidence="11">
    <location>
        <begin position="676"/>
        <end position="688"/>
    </location>
</feature>
<feature type="compositionally biased region" description="Polar residues" evidence="11">
    <location>
        <begin position="631"/>
        <end position="644"/>
    </location>
</feature>
<name>A0A0K0JJC4_BRUMA</name>
<dbReference type="PANTHER" id="PTHR46850">
    <property type="entry name" value="CHROMODOMAIN-HELICASE-DNA-BINDING PROTEIN 9"/>
    <property type="match status" value="1"/>
</dbReference>
<dbReference type="InterPro" id="IPR001005">
    <property type="entry name" value="SANT/Myb"/>
</dbReference>